<gene>
    <name evidence="2" type="ORF">PCOR1329_LOCUS75083</name>
</gene>
<feature type="compositionally biased region" description="Polar residues" evidence="1">
    <location>
        <begin position="288"/>
        <end position="315"/>
    </location>
</feature>
<feature type="compositionally biased region" description="Polar residues" evidence="1">
    <location>
        <begin position="322"/>
        <end position="337"/>
    </location>
</feature>
<reference evidence="2" key="1">
    <citation type="submission" date="2023-10" db="EMBL/GenBank/DDBJ databases">
        <authorList>
            <person name="Chen Y."/>
            <person name="Shah S."/>
            <person name="Dougan E. K."/>
            <person name="Thang M."/>
            <person name="Chan C."/>
        </authorList>
    </citation>
    <scope>NUCLEOTIDE SEQUENCE [LARGE SCALE GENOMIC DNA]</scope>
</reference>
<sequence length="382" mass="41744">MRILQGQEDTADAGPRPGARPGAMPLSKLPSHAAFNLRQFSMGRQRLGMQRALSQPLCSSSSVGTLKERERQRRQAAHLEAWRQREEDERGLEEAARQEAQRAADRERQRLQSARRELEEQARHKAFTAAMRRKEEREEQERQARELERQTREALEQQRLRQEEEERQRRAPKVCELCAATGVCGPCQGTGLKVQDFLVPSTRPGSTFPYEFGRKPQGCLDCGGHSPGIGGSKMREGSGKCHRCGGLGKVWPHLEEDEDYFGNRRTRSSTHGVGWRKTRSRSSISKSQPGNTSPKSPISSRQPSCAPATPTQVSSKEVLAAASSTVPSKASAASNRSAPALQLPVAGAARLGARPGEKAWQPASGAPALPAVPGVAGRAAQP</sequence>
<evidence type="ECO:0000313" key="2">
    <source>
        <dbReference type="EMBL" id="CAK0896685.1"/>
    </source>
</evidence>
<feature type="compositionally biased region" description="Polar residues" evidence="1">
    <location>
        <begin position="52"/>
        <end position="64"/>
    </location>
</feature>
<name>A0ABN9XEZ2_9DINO</name>
<dbReference type="EMBL" id="CAUYUJ010020226">
    <property type="protein sequence ID" value="CAK0896685.1"/>
    <property type="molecule type" value="Genomic_DNA"/>
</dbReference>
<evidence type="ECO:0000256" key="1">
    <source>
        <dbReference type="SAM" id="MobiDB-lite"/>
    </source>
</evidence>
<evidence type="ECO:0000313" key="3">
    <source>
        <dbReference type="Proteomes" id="UP001189429"/>
    </source>
</evidence>
<feature type="compositionally biased region" description="Basic and acidic residues" evidence="1">
    <location>
        <begin position="80"/>
        <end position="123"/>
    </location>
</feature>
<comment type="caution">
    <text evidence="2">The sequence shown here is derived from an EMBL/GenBank/DDBJ whole genome shotgun (WGS) entry which is preliminary data.</text>
</comment>
<proteinExistence type="predicted"/>
<keyword evidence="3" id="KW-1185">Reference proteome</keyword>
<feature type="region of interest" description="Disordered" evidence="1">
    <location>
        <begin position="51"/>
        <end position="151"/>
    </location>
</feature>
<feature type="region of interest" description="Disordered" evidence="1">
    <location>
        <begin position="1"/>
        <end position="28"/>
    </location>
</feature>
<accession>A0ABN9XEZ2</accession>
<feature type="compositionally biased region" description="Low complexity" evidence="1">
    <location>
        <begin position="13"/>
        <end position="23"/>
    </location>
</feature>
<dbReference type="Proteomes" id="UP001189429">
    <property type="component" value="Unassembled WGS sequence"/>
</dbReference>
<organism evidence="2 3">
    <name type="scientific">Prorocentrum cordatum</name>
    <dbReference type="NCBI Taxonomy" id="2364126"/>
    <lineage>
        <taxon>Eukaryota</taxon>
        <taxon>Sar</taxon>
        <taxon>Alveolata</taxon>
        <taxon>Dinophyceae</taxon>
        <taxon>Prorocentrales</taxon>
        <taxon>Prorocentraceae</taxon>
        <taxon>Prorocentrum</taxon>
    </lineage>
</organism>
<feature type="compositionally biased region" description="Basic and acidic residues" evidence="1">
    <location>
        <begin position="132"/>
        <end position="151"/>
    </location>
</feature>
<protein>
    <submittedName>
        <fullName evidence="2">Uncharacterized protein</fullName>
    </submittedName>
</protein>
<feature type="region of interest" description="Disordered" evidence="1">
    <location>
        <begin position="263"/>
        <end position="382"/>
    </location>
</feature>
<feature type="compositionally biased region" description="Basic residues" evidence="1">
    <location>
        <begin position="264"/>
        <end position="280"/>
    </location>
</feature>
<feature type="compositionally biased region" description="Low complexity" evidence="1">
    <location>
        <begin position="362"/>
        <end position="382"/>
    </location>
</feature>